<sequence>SDHHKSKTGGNLKKDSKKLQQFTCQRAIPMTGKKVWPVESCARTSEWFLKTCRSISEGKRLLKAAFEDSSHKSSVKAVGHSAVTENVRQLDSYTSLAEITKEMTHKKIDPNIETMEFSSVDIYNTLTMSNENGKSPVNTDRSALAFNHGDMQEVKATLNFRAKQKDENEGDVTERISNLSGTVQNGTSTSNANSINFSPKVSVVNQTFSDLNLIKPLTSGNLTKFKIPLCRNKPESKKLESVHSFESKTCSPLELLESTNPGRWKTGEETILVKSEQCPLPVMSDTTSPTSIQKKADEIDSKDFQHKGSVNISDEMSVLPESFSAYPHPLLDGQPEPSLPDFYGTECVLKSGFPDHSWNAVNHIVGLEINGDRKPRGNFSQHKSQNVPDILEAYNQDVLVIDVIQDDPDLFGTSNEEELAPAYCENCPVKVSSAHCIKDTKECIKPESPVTSEKTYSVESSFRYAYHSFFITIFLSTFISSEDVKTHNSSRGSSPSGDVGEDFLKDTQQGKLDELLTNLDLDEKLEFLPLYCSIFISNCIENILNLRNYLINPSDCTHKVNCELLSGLPWNDQKVNLFSEAAEMKSWTNGYKSSGRSTSLPLKNGRDVEPWKMEKNAIQILDELNLPRKYCRYYFMTSRGCERTKCWFSHVPGQGDEKICMAILRTYIRIKESSLLKRAVQIFVQYYKEVTPGVDFASEVLNDLLVSLLKNCLLQEVFQILNVIVQIKTLVAVDVLLKVFEHVASLNIRNAVPTLINTFCKLIDAGMFLELEHFDYIIKLLHKLQVSSWEMTTVSNIKSSILFFSYGRFKEKYFEKTWIFDFNLAVAEIQHCQEKRDWTKLGALYLSARTGCEHFNDLQKLFLSIAEILAKDSETDRPGVPFCDFADAVIKNSHHNKADRLFIGRTGISVMYSYHKVLQWVKGRKVLDKLHELQIHFTLLKGLVGAGRSASRCQIVNKAAEIFLHSGNLDGATRVLRESEWITDTPLWPCDKMDILNRHNLLCAIVHKYLRKSLYRQAFEVLQNLPGLQKQSDTIDASQYSCLFNKLINACFENKNLGVSSSAVDFMLSKKIAIDFVLLRGLITALGRSSLWSKARTYYKNALSLGCYPELQGNLYNKLLNIPSYLSEVEMLLTIEIFLVSNASDIQSSRTTSLTLQIILKRSEDTVQNNSAYHRAVERLIRAARLSDPKLFLKHMTMNVNMEEVYSLEHSSALKWLQENLKWAEKVWLFE</sequence>
<evidence type="ECO:0000313" key="12">
    <source>
        <dbReference type="Proteomes" id="UP000587697"/>
    </source>
</evidence>
<feature type="domain" description="C3H1-type" evidence="10">
    <location>
        <begin position="625"/>
        <end position="653"/>
    </location>
</feature>
<dbReference type="PANTHER" id="PTHR35671:SF1">
    <property type="entry name" value="PROTEIN TOPAZ1"/>
    <property type="match status" value="1"/>
</dbReference>
<evidence type="ECO:0000256" key="8">
    <source>
        <dbReference type="PROSITE-ProRule" id="PRU00723"/>
    </source>
</evidence>
<protein>
    <recommendedName>
        <fullName evidence="3">Protein TOPAZ1</fullName>
    </recommendedName>
    <alternativeName>
        <fullName evidence="7">Testis- and ovary-specific PAZ domain-containing protein 1</fullName>
    </alternativeName>
</protein>
<comment type="function">
    <text evidence="1">Important for normal spermatogenesis and male fertility. Specifically required for progression to the post-meiotic stages of spermatocyte development. Seems to be necessary for normal expression levels of a number of testis-expressed gene transcripts, although its role in this process is unclear.</text>
</comment>
<evidence type="ECO:0000256" key="7">
    <source>
        <dbReference type="ARBA" id="ARBA00031943"/>
    </source>
</evidence>
<feature type="non-terminal residue" evidence="11">
    <location>
        <position position="1"/>
    </location>
</feature>
<evidence type="ECO:0000256" key="5">
    <source>
        <dbReference type="ARBA" id="ARBA00022782"/>
    </source>
</evidence>
<feature type="zinc finger region" description="C3H1-type" evidence="8">
    <location>
        <begin position="625"/>
        <end position="653"/>
    </location>
</feature>
<keyword evidence="6" id="KW-0744">Spermatogenesis</keyword>
<dbReference type="PROSITE" id="PS50103">
    <property type="entry name" value="ZF_C3H1"/>
    <property type="match status" value="1"/>
</dbReference>
<evidence type="ECO:0000256" key="6">
    <source>
        <dbReference type="ARBA" id="ARBA00022871"/>
    </source>
</evidence>
<evidence type="ECO:0000256" key="4">
    <source>
        <dbReference type="ARBA" id="ARBA00022490"/>
    </source>
</evidence>
<dbReference type="EMBL" id="VWYO01014579">
    <property type="protein sequence ID" value="NXR64421.1"/>
    <property type="molecule type" value="Genomic_DNA"/>
</dbReference>
<feature type="compositionally biased region" description="Polar residues" evidence="9">
    <location>
        <begin position="175"/>
        <end position="196"/>
    </location>
</feature>
<evidence type="ECO:0000256" key="2">
    <source>
        <dbReference type="ARBA" id="ARBA00004514"/>
    </source>
</evidence>
<keyword evidence="8" id="KW-0479">Metal-binding</keyword>
<dbReference type="GO" id="GO:0005829">
    <property type="term" value="C:cytosol"/>
    <property type="evidence" value="ECO:0007669"/>
    <property type="project" value="UniProtKB-SubCell"/>
</dbReference>
<dbReference type="Gene3D" id="1.25.40.10">
    <property type="entry name" value="Tetratricopeptide repeat domain"/>
    <property type="match status" value="1"/>
</dbReference>
<feature type="non-terminal residue" evidence="11">
    <location>
        <position position="1231"/>
    </location>
</feature>
<gene>
    <name evidence="11" type="primary">Topaz1</name>
    <name evidence="11" type="ORF">RHASIB_R09090</name>
</gene>
<reference evidence="11 12" key="1">
    <citation type="submission" date="2019-09" db="EMBL/GenBank/DDBJ databases">
        <title>Bird 10,000 Genomes (B10K) Project - Family phase.</title>
        <authorList>
            <person name="Zhang G."/>
        </authorList>
    </citation>
    <scope>NUCLEOTIDE SEQUENCE [LARGE SCALE GENOMIC DNA]</scope>
    <source>
        <strain evidence="11">B10K-DU-002-26</strain>
        <tissue evidence="11">Muscle</tissue>
    </source>
</reference>
<dbReference type="InterPro" id="IPR011990">
    <property type="entry name" value="TPR-like_helical_dom_sf"/>
</dbReference>
<dbReference type="GO" id="GO:0030154">
    <property type="term" value="P:cell differentiation"/>
    <property type="evidence" value="ECO:0007669"/>
    <property type="project" value="UniProtKB-KW"/>
</dbReference>
<organism evidence="11 12">
    <name type="scientific">Rhadina sibilatrix</name>
    <dbReference type="NCBI Taxonomy" id="2585818"/>
    <lineage>
        <taxon>Eukaryota</taxon>
        <taxon>Metazoa</taxon>
        <taxon>Chordata</taxon>
        <taxon>Craniata</taxon>
        <taxon>Vertebrata</taxon>
        <taxon>Euteleostomi</taxon>
        <taxon>Archelosauria</taxon>
        <taxon>Archosauria</taxon>
        <taxon>Dinosauria</taxon>
        <taxon>Saurischia</taxon>
        <taxon>Theropoda</taxon>
        <taxon>Coelurosauria</taxon>
        <taxon>Aves</taxon>
        <taxon>Neognathae</taxon>
        <taxon>Neoaves</taxon>
        <taxon>Telluraves</taxon>
        <taxon>Australaves</taxon>
        <taxon>Passeriformes</taxon>
        <taxon>Sylvioidea</taxon>
        <taxon>Phylloscopidae</taxon>
        <taxon>Rhadina</taxon>
    </lineage>
</organism>
<dbReference type="Proteomes" id="UP000587697">
    <property type="component" value="Unassembled WGS sequence"/>
</dbReference>
<proteinExistence type="predicted"/>
<evidence type="ECO:0000256" key="3">
    <source>
        <dbReference type="ARBA" id="ARBA00016464"/>
    </source>
</evidence>
<evidence type="ECO:0000256" key="9">
    <source>
        <dbReference type="SAM" id="MobiDB-lite"/>
    </source>
</evidence>
<dbReference type="PANTHER" id="PTHR35671">
    <property type="entry name" value="PROTEIN TOPAZ1"/>
    <property type="match status" value="1"/>
</dbReference>
<dbReference type="InterPro" id="IPR038952">
    <property type="entry name" value="TOPAZ1"/>
</dbReference>
<accession>A0A7L2MWS3</accession>
<feature type="region of interest" description="Disordered" evidence="9">
    <location>
        <begin position="165"/>
        <end position="196"/>
    </location>
</feature>
<keyword evidence="8" id="KW-0862">Zinc</keyword>
<comment type="subcellular location">
    <subcellularLocation>
        <location evidence="2">Cytoplasm</location>
        <location evidence="2">Cytosol</location>
    </subcellularLocation>
</comment>
<dbReference type="GO" id="GO:0008270">
    <property type="term" value="F:zinc ion binding"/>
    <property type="evidence" value="ECO:0007669"/>
    <property type="project" value="UniProtKB-KW"/>
</dbReference>
<keyword evidence="5" id="KW-0221">Differentiation</keyword>
<dbReference type="AlphaFoldDB" id="A0A7L2MWS3"/>
<evidence type="ECO:0000259" key="10">
    <source>
        <dbReference type="PROSITE" id="PS50103"/>
    </source>
</evidence>
<keyword evidence="8" id="KW-0863">Zinc-finger</keyword>
<comment type="caution">
    <text evidence="11">The sequence shown here is derived from an EMBL/GenBank/DDBJ whole genome shotgun (WGS) entry which is preliminary data.</text>
</comment>
<dbReference type="GO" id="GO:0048137">
    <property type="term" value="P:spermatocyte division"/>
    <property type="evidence" value="ECO:0007669"/>
    <property type="project" value="TreeGrafter"/>
</dbReference>
<dbReference type="Pfam" id="PF14669">
    <property type="entry name" value="Asp_Glu_race_2"/>
    <property type="match status" value="1"/>
</dbReference>
<evidence type="ECO:0000313" key="11">
    <source>
        <dbReference type="EMBL" id="NXR64421.1"/>
    </source>
</evidence>
<keyword evidence="12" id="KW-1185">Reference proteome</keyword>
<dbReference type="InterPro" id="IPR029435">
    <property type="entry name" value="TOPAZ1_dom"/>
</dbReference>
<evidence type="ECO:0000256" key="1">
    <source>
        <dbReference type="ARBA" id="ARBA00002132"/>
    </source>
</evidence>
<dbReference type="InterPro" id="IPR000571">
    <property type="entry name" value="Znf_CCCH"/>
</dbReference>
<keyword evidence="4" id="KW-0963">Cytoplasm</keyword>
<name>A0A7L2MWS3_9PASS</name>